<feature type="transmembrane region" description="Helical" evidence="5">
    <location>
        <begin position="231"/>
        <end position="252"/>
    </location>
</feature>
<comment type="caution">
    <text evidence="7">The sequence shown here is derived from an EMBL/GenBank/DDBJ whole genome shotgun (WGS) entry which is preliminary data.</text>
</comment>
<dbReference type="InterPro" id="IPR011701">
    <property type="entry name" value="MFS"/>
</dbReference>
<dbReference type="InterPro" id="IPR020846">
    <property type="entry name" value="MFS_dom"/>
</dbReference>
<evidence type="ECO:0000256" key="3">
    <source>
        <dbReference type="ARBA" id="ARBA00022989"/>
    </source>
</evidence>
<comment type="subcellular location">
    <subcellularLocation>
        <location evidence="1">Membrane</location>
        <topology evidence="1">Multi-pass membrane protein</topology>
    </subcellularLocation>
</comment>
<keyword evidence="8" id="KW-1185">Reference proteome</keyword>
<evidence type="ECO:0000313" key="8">
    <source>
        <dbReference type="Proteomes" id="UP001500840"/>
    </source>
</evidence>
<dbReference type="RefSeq" id="WP_345325218.1">
    <property type="nucleotide sequence ID" value="NZ_BAABGA010000050.1"/>
</dbReference>
<dbReference type="PROSITE" id="PS50850">
    <property type="entry name" value="MFS"/>
    <property type="match status" value="1"/>
</dbReference>
<evidence type="ECO:0000256" key="2">
    <source>
        <dbReference type="ARBA" id="ARBA00022692"/>
    </source>
</evidence>
<dbReference type="CDD" id="cd17319">
    <property type="entry name" value="MFS_ExuT_GudP_like"/>
    <property type="match status" value="1"/>
</dbReference>
<feature type="transmembrane region" description="Helical" evidence="5">
    <location>
        <begin position="170"/>
        <end position="188"/>
    </location>
</feature>
<evidence type="ECO:0000256" key="4">
    <source>
        <dbReference type="ARBA" id="ARBA00023136"/>
    </source>
</evidence>
<dbReference type="Gene3D" id="1.20.1250.20">
    <property type="entry name" value="MFS general substrate transporter like domains"/>
    <property type="match status" value="2"/>
</dbReference>
<name>A0ABP8N3M2_9BACT</name>
<dbReference type="InterPro" id="IPR050382">
    <property type="entry name" value="MFS_Na/Anion_cotransporter"/>
</dbReference>
<keyword evidence="2 5" id="KW-0812">Transmembrane</keyword>
<dbReference type="SUPFAM" id="SSF103473">
    <property type="entry name" value="MFS general substrate transporter"/>
    <property type="match status" value="1"/>
</dbReference>
<gene>
    <name evidence="7" type="ORF">GCM10023156_42070</name>
</gene>
<keyword evidence="3 5" id="KW-1133">Transmembrane helix</keyword>
<dbReference type="Pfam" id="PF07690">
    <property type="entry name" value="MFS_1"/>
    <property type="match status" value="1"/>
</dbReference>
<evidence type="ECO:0000259" key="6">
    <source>
        <dbReference type="PROSITE" id="PS50850"/>
    </source>
</evidence>
<feature type="domain" description="Major facilitator superfamily (MFS) profile" evidence="6">
    <location>
        <begin position="13"/>
        <end position="425"/>
    </location>
</feature>
<feature type="transmembrane region" description="Helical" evidence="5">
    <location>
        <begin position="49"/>
        <end position="67"/>
    </location>
</feature>
<sequence>MTEPVATRQRFLLVLLLFLHTVNTYMDRVCISAAKGPMQSDISGLSDQMMGYVFGIFAIGYALFQIPAGMFSDRAGPRLALTIVVVIWSVFTALTGAVFTAISLLVVRFLFGMGEAGAYPGATRALYKWLPAKERGIGQGIFHSGARVGAALSLVVMPALISWIGWRWTFVANGLVGLVWGGVWWFWYRDSPSEHSGTNDAEVELIATGIAEQQSTPLSIPYIQIVTSANVLLAMFQYAASNITFFISITWLRPYIEERWGSQAANLSALPLLIGAVALWLSGTLVTLLHKQGMPVLSRRIPAMVGFALGAIGLLMCTQTADSETVWPLIICFSIALFGVEMTLSPSWALCMDIGGDRSGAVSGAMNMVGNMGAALSAVVFPYFVANVTLPYFAVETGTANSFFVFAATINALALVAWLFMNPLRQLRELSAGQLRVRLASFAVMIVVVIAALVYTNFLMR</sequence>
<dbReference type="EMBL" id="BAABGA010000050">
    <property type="protein sequence ID" value="GAA4460731.1"/>
    <property type="molecule type" value="Genomic_DNA"/>
</dbReference>
<feature type="transmembrane region" description="Helical" evidence="5">
    <location>
        <begin position="327"/>
        <end position="351"/>
    </location>
</feature>
<feature type="transmembrane region" description="Helical" evidence="5">
    <location>
        <begin position="301"/>
        <end position="321"/>
    </location>
</feature>
<feature type="transmembrane region" description="Helical" evidence="5">
    <location>
        <begin position="400"/>
        <end position="421"/>
    </location>
</feature>
<reference evidence="8" key="1">
    <citation type="journal article" date="2019" name="Int. J. Syst. Evol. Microbiol.">
        <title>The Global Catalogue of Microorganisms (GCM) 10K type strain sequencing project: providing services to taxonomists for standard genome sequencing and annotation.</title>
        <authorList>
            <consortium name="The Broad Institute Genomics Platform"/>
            <consortium name="The Broad Institute Genome Sequencing Center for Infectious Disease"/>
            <person name="Wu L."/>
            <person name="Ma J."/>
        </authorList>
    </citation>
    <scope>NUCLEOTIDE SEQUENCE [LARGE SCALE GENOMIC DNA]</scope>
    <source>
        <strain evidence="8">JCM 17759</strain>
    </source>
</reference>
<organism evidence="7 8">
    <name type="scientific">Novipirellula rosea</name>
    <dbReference type="NCBI Taxonomy" id="1031540"/>
    <lineage>
        <taxon>Bacteria</taxon>
        <taxon>Pseudomonadati</taxon>
        <taxon>Planctomycetota</taxon>
        <taxon>Planctomycetia</taxon>
        <taxon>Pirellulales</taxon>
        <taxon>Pirellulaceae</taxon>
        <taxon>Novipirellula</taxon>
    </lineage>
</organism>
<evidence type="ECO:0000313" key="7">
    <source>
        <dbReference type="EMBL" id="GAA4460731.1"/>
    </source>
</evidence>
<evidence type="ECO:0000256" key="5">
    <source>
        <dbReference type="SAM" id="Phobius"/>
    </source>
</evidence>
<dbReference type="InterPro" id="IPR036259">
    <property type="entry name" value="MFS_trans_sf"/>
</dbReference>
<feature type="transmembrane region" description="Helical" evidence="5">
    <location>
        <begin position="148"/>
        <end position="164"/>
    </location>
</feature>
<evidence type="ECO:0000256" key="1">
    <source>
        <dbReference type="ARBA" id="ARBA00004141"/>
    </source>
</evidence>
<proteinExistence type="predicted"/>
<protein>
    <submittedName>
        <fullName evidence="7">MFS transporter</fullName>
    </submittedName>
</protein>
<dbReference type="PANTHER" id="PTHR11662">
    <property type="entry name" value="SOLUTE CARRIER FAMILY 17"/>
    <property type="match status" value="1"/>
</dbReference>
<keyword evidence="4 5" id="KW-0472">Membrane</keyword>
<feature type="transmembrane region" description="Helical" evidence="5">
    <location>
        <begin position="264"/>
        <end position="289"/>
    </location>
</feature>
<feature type="transmembrane region" description="Helical" evidence="5">
    <location>
        <begin position="372"/>
        <end position="394"/>
    </location>
</feature>
<accession>A0ABP8N3M2</accession>
<dbReference type="PANTHER" id="PTHR11662:SF399">
    <property type="entry name" value="FI19708P1-RELATED"/>
    <property type="match status" value="1"/>
</dbReference>
<feature type="transmembrane region" description="Helical" evidence="5">
    <location>
        <begin position="79"/>
        <end position="99"/>
    </location>
</feature>
<feature type="transmembrane region" description="Helical" evidence="5">
    <location>
        <begin position="442"/>
        <end position="460"/>
    </location>
</feature>
<dbReference type="Proteomes" id="UP001500840">
    <property type="component" value="Unassembled WGS sequence"/>
</dbReference>